<evidence type="ECO:0000259" key="2">
    <source>
        <dbReference type="PROSITE" id="PS50280"/>
    </source>
</evidence>
<dbReference type="Gene3D" id="2.170.270.10">
    <property type="entry name" value="SET domain"/>
    <property type="match status" value="1"/>
</dbReference>
<evidence type="ECO:0000313" key="4">
    <source>
        <dbReference type="Proteomes" id="UP000245884"/>
    </source>
</evidence>
<dbReference type="OrthoDB" id="5945798at2759"/>
<dbReference type="AlphaFoldDB" id="A0A316V5W9"/>
<dbReference type="PROSITE" id="PS50280">
    <property type="entry name" value="SET"/>
    <property type="match status" value="1"/>
</dbReference>
<feature type="region of interest" description="Disordered" evidence="1">
    <location>
        <begin position="611"/>
        <end position="644"/>
    </location>
</feature>
<organism evidence="3 4">
    <name type="scientific">Jaminaea rosea</name>
    <dbReference type="NCBI Taxonomy" id="1569628"/>
    <lineage>
        <taxon>Eukaryota</taxon>
        <taxon>Fungi</taxon>
        <taxon>Dikarya</taxon>
        <taxon>Basidiomycota</taxon>
        <taxon>Ustilaginomycotina</taxon>
        <taxon>Exobasidiomycetes</taxon>
        <taxon>Microstromatales</taxon>
        <taxon>Microstromatales incertae sedis</taxon>
        <taxon>Jaminaea</taxon>
    </lineage>
</organism>
<dbReference type="InterPro" id="IPR046341">
    <property type="entry name" value="SET_dom_sf"/>
</dbReference>
<dbReference type="InterPro" id="IPR053209">
    <property type="entry name" value="Gramillin-biosynth_MTr"/>
</dbReference>
<dbReference type="PANTHER" id="PTHR47643">
    <property type="entry name" value="TPR DOMAIN PROTEIN (AFU_ORTHOLOGUE AFUA_5G12710)"/>
    <property type="match status" value="1"/>
</dbReference>
<sequence>MDALLTSLRALSLLPPSPSQLLQLLASPSSPEEEEKESRDLARVLSLGSYDPDNDGTSEDAGAAGLGIDRELIEDGVVEMIRSFRKEVAKMRSAYEAEENQRQAPTPLPAKGTPLHFLKLRHDSLLRQTEKLDNLYGGYRPRVTFSGGPSFSSELELADLKPVERKDQVLVGGRLDGHYMVARVASTVAIYVGATFLVTLPQPLGFSLPISISHFTPDPSLSSVAASQSLPEGTLLALKEPYLSPHHSLRAAGSSGGMGIRVDTPTDVIVLDEGHALLKGLEWPVEPSKPPAGRNKKAKGAASEEPKSADIASSSSGPQSRAVWLQDGPQSRRALGERSSNSDSRKPASSDSILSSVEVLLGTDRPGAAWRELQAASSILDLAQHDPSRYHELRGDVLYSMSAWEQAVSAYRAAGLSCADKLQAASLRGREALHGPDDTDGSTVSSVYFSHLSSPSPRIDLADWLSPSLRVAQIPNAGRGLVTTRPVPAGTPLLMAKSRGSSYPSDKELEHHCPVLRCDFENGVISTTTQVLATSKLIHLMIDRPELTQEILGLTAGPKMKDSRWVEAERFEKARAPMEQPWDGLDQDRMGPRGGINALYVDEVLRHNAFGPGTVRRQGDEGDEKGSGSKSAHANASRSSLLPPALHRKLSLDPPSAFSRSTQPHPLPAILNHSCLPNVSSVFLGDVVITRALRDLREGEEIGHEYVRGGVDYAARQDTLKKHGFVCRCALCDLDRGDGMERLGERRKLFAVRAPAIFSRSDALLRHTANGVMEGMAEQDREKHEEVRESLQELEAELMDTYGGERRGKLRPEMRETLERIARHAVCERKLGLALRYYLRSLQSVNAVLKGEWERVADDGEEEEGGELVCATQEKLTIRGPDDTAPPVIALTQCPALHVDEAQRTLWRISQLYLLSPSSSSHSHHLSLVWSRTAYWVHSILIGGGYDVFRDRWGPTSAEEEESLEWKEAWRLWNDECGRPSK</sequence>
<keyword evidence="4" id="KW-1185">Reference proteome</keyword>
<feature type="compositionally biased region" description="Basic and acidic residues" evidence="1">
    <location>
        <begin position="617"/>
        <end position="627"/>
    </location>
</feature>
<dbReference type="GeneID" id="37027049"/>
<dbReference type="SUPFAM" id="SSF82199">
    <property type="entry name" value="SET domain"/>
    <property type="match status" value="1"/>
</dbReference>
<dbReference type="RefSeq" id="XP_025365437.1">
    <property type="nucleotide sequence ID" value="XM_025505226.1"/>
</dbReference>
<evidence type="ECO:0000313" key="3">
    <source>
        <dbReference type="EMBL" id="PWN30825.1"/>
    </source>
</evidence>
<feature type="domain" description="SET" evidence="2">
    <location>
        <begin position="467"/>
        <end position="707"/>
    </location>
</feature>
<dbReference type="Pfam" id="PF00856">
    <property type="entry name" value="SET"/>
    <property type="match status" value="1"/>
</dbReference>
<dbReference type="PANTHER" id="PTHR47643:SF2">
    <property type="entry name" value="TPR DOMAIN PROTEIN (AFU_ORTHOLOGUE AFUA_5G12710)"/>
    <property type="match status" value="1"/>
</dbReference>
<protein>
    <recommendedName>
        <fullName evidence="2">SET domain-containing protein</fullName>
    </recommendedName>
</protein>
<dbReference type="STRING" id="1569628.A0A316V5W9"/>
<proteinExistence type="predicted"/>
<feature type="compositionally biased region" description="Polar residues" evidence="1">
    <location>
        <begin position="628"/>
        <end position="640"/>
    </location>
</feature>
<gene>
    <name evidence="3" type="ORF">BDZ90DRAFT_229822</name>
</gene>
<accession>A0A316V5W9</accession>
<dbReference type="EMBL" id="KZ819662">
    <property type="protein sequence ID" value="PWN30825.1"/>
    <property type="molecule type" value="Genomic_DNA"/>
</dbReference>
<dbReference type="Proteomes" id="UP000245884">
    <property type="component" value="Unassembled WGS sequence"/>
</dbReference>
<name>A0A316V5W9_9BASI</name>
<dbReference type="InterPro" id="IPR001214">
    <property type="entry name" value="SET_dom"/>
</dbReference>
<evidence type="ECO:0000256" key="1">
    <source>
        <dbReference type="SAM" id="MobiDB-lite"/>
    </source>
</evidence>
<feature type="region of interest" description="Disordered" evidence="1">
    <location>
        <begin position="282"/>
        <end position="351"/>
    </location>
</feature>
<reference evidence="3 4" key="1">
    <citation type="journal article" date="2018" name="Mol. Biol. Evol.">
        <title>Broad Genomic Sampling Reveals a Smut Pathogenic Ancestry of the Fungal Clade Ustilaginomycotina.</title>
        <authorList>
            <person name="Kijpornyongpan T."/>
            <person name="Mondo S.J."/>
            <person name="Barry K."/>
            <person name="Sandor L."/>
            <person name="Lee J."/>
            <person name="Lipzen A."/>
            <person name="Pangilinan J."/>
            <person name="LaButti K."/>
            <person name="Hainaut M."/>
            <person name="Henrissat B."/>
            <person name="Grigoriev I.V."/>
            <person name="Spatafora J.W."/>
            <person name="Aime M.C."/>
        </authorList>
    </citation>
    <scope>NUCLEOTIDE SEQUENCE [LARGE SCALE GENOMIC DNA]</scope>
    <source>
        <strain evidence="3 4">MCA 5214</strain>
    </source>
</reference>
<dbReference type="CDD" id="cd20071">
    <property type="entry name" value="SET_SMYD"/>
    <property type="match status" value="1"/>
</dbReference>